<organism evidence="11">
    <name type="scientific">Palpitomonas bilix</name>
    <dbReference type="NCBI Taxonomy" id="652834"/>
    <lineage>
        <taxon>Eukaryota</taxon>
        <taxon>Eukaryota incertae sedis</taxon>
    </lineage>
</organism>
<dbReference type="InterPro" id="IPR036322">
    <property type="entry name" value="WD40_repeat_dom_sf"/>
</dbReference>
<evidence type="ECO:0000256" key="8">
    <source>
        <dbReference type="ARBA" id="ARBA00074442"/>
    </source>
</evidence>
<keyword evidence="6" id="KW-0539">Nucleus</keyword>
<keyword evidence="4 9" id="KW-0853">WD repeat</keyword>
<feature type="region of interest" description="Disordered" evidence="10">
    <location>
        <begin position="125"/>
        <end position="154"/>
    </location>
</feature>
<comment type="subcellular location">
    <subcellularLocation>
        <location evidence="1">Nucleus</location>
        <location evidence="1">Nucleolus</location>
    </subcellularLocation>
</comment>
<dbReference type="InterPro" id="IPR015943">
    <property type="entry name" value="WD40/YVTN_repeat-like_dom_sf"/>
</dbReference>
<dbReference type="AlphaFoldDB" id="A0A7S3D7T5"/>
<evidence type="ECO:0000256" key="1">
    <source>
        <dbReference type="ARBA" id="ARBA00004604"/>
    </source>
</evidence>
<evidence type="ECO:0000256" key="6">
    <source>
        <dbReference type="ARBA" id="ARBA00023242"/>
    </source>
</evidence>
<keyword evidence="5" id="KW-0677">Repeat</keyword>
<evidence type="ECO:0000256" key="4">
    <source>
        <dbReference type="ARBA" id="ARBA00022574"/>
    </source>
</evidence>
<dbReference type="SUPFAM" id="SSF50978">
    <property type="entry name" value="WD40 repeat-like"/>
    <property type="match status" value="1"/>
</dbReference>
<dbReference type="InterPro" id="IPR001680">
    <property type="entry name" value="WD40_rpt"/>
</dbReference>
<keyword evidence="2" id="KW-0698">rRNA processing</keyword>
<feature type="repeat" description="WD" evidence="9">
    <location>
        <begin position="334"/>
        <end position="375"/>
    </location>
</feature>
<feature type="compositionally biased region" description="Basic and acidic residues" evidence="10">
    <location>
        <begin position="125"/>
        <end position="141"/>
    </location>
</feature>
<feature type="region of interest" description="Disordered" evidence="10">
    <location>
        <begin position="1"/>
        <end position="28"/>
    </location>
</feature>
<evidence type="ECO:0000256" key="7">
    <source>
        <dbReference type="ARBA" id="ARBA00025767"/>
    </source>
</evidence>
<name>A0A7S3D7T5_9EUKA</name>
<evidence type="ECO:0000256" key="9">
    <source>
        <dbReference type="PROSITE-ProRule" id="PRU00221"/>
    </source>
</evidence>
<sequence length="511" mass="57918">MAPARKGGERERVPKLSELEEEKSLEKELFGDGGEELMRLLEDDGERMEVEVGAVGTLPLSSKKTRAWVDEDDESMEVNVTEVARLRKLRDDDNEITLSGREYTDRLRRQFLRLHPTPEWAELPSVRRERRRQEKLEKGGVDEEYVDSDESDGEDMDAAEHALISNPDVFLMEKRQKQQAHNPRLPSDEIQLKRMKDANADQRSEATVLALAFHPDVPLMLTAGLDKSLRLFSVDGARNPLVQSVFFEDMPIYNAEYSANGREIILAGRRKYFYSYDLYQGKVDKIPYIMGRSEKSLESFAVSHGSGQEEMIAFMGKDGNTILVSQHTKQWVNTLKMNGTVRSASFSADGKTLTTFGDEGEVYIWDLRTMKCSHRFEDEGCVKGTSVALSNTGKYIAAGSDSGVVNIYNHDSVYQKRAPSPMKSVLNLTTDVHRMRFNHDDQLLAITSKEKKDQLRLVHLPTMRVFSNWPTDQTPLGYVSNVAFSANSGYAAIGNDKGKVLLYRLRHFPMI</sequence>
<dbReference type="InterPro" id="IPR045161">
    <property type="entry name" value="Utp18"/>
</dbReference>
<evidence type="ECO:0000256" key="5">
    <source>
        <dbReference type="ARBA" id="ARBA00022737"/>
    </source>
</evidence>
<keyword evidence="3" id="KW-0597">Phosphoprotein</keyword>
<reference evidence="11" key="1">
    <citation type="submission" date="2021-01" db="EMBL/GenBank/DDBJ databases">
        <authorList>
            <person name="Corre E."/>
            <person name="Pelletier E."/>
            <person name="Niang G."/>
            <person name="Scheremetjew M."/>
            <person name="Finn R."/>
            <person name="Kale V."/>
            <person name="Holt S."/>
            <person name="Cochrane G."/>
            <person name="Meng A."/>
            <person name="Brown T."/>
            <person name="Cohen L."/>
        </authorList>
    </citation>
    <scope>NUCLEOTIDE SEQUENCE</scope>
    <source>
        <strain evidence="11">NIES-2562</strain>
    </source>
</reference>
<dbReference type="PROSITE" id="PS50082">
    <property type="entry name" value="WD_REPEATS_2"/>
    <property type="match status" value="1"/>
</dbReference>
<dbReference type="PANTHER" id="PTHR18359:SF0">
    <property type="entry name" value="U3 SMALL NUCLEOLAR RNA-ASSOCIATED PROTEIN 18 HOMOLOG"/>
    <property type="match status" value="1"/>
</dbReference>
<protein>
    <recommendedName>
        <fullName evidence="8">U3 small nucleolar RNA-associated protein 18 homolog</fullName>
    </recommendedName>
</protein>
<proteinExistence type="inferred from homology"/>
<evidence type="ECO:0000256" key="2">
    <source>
        <dbReference type="ARBA" id="ARBA00022552"/>
    </source>
</evidence>
<dbReference type="GO" id="GO:0034388">
    <property type="term" value="C:Pwp2p-containing subcomplex of 90S preribosome"/>
    <property type="evidence" value="ECO:0007669"/>
    <property type="project" value="TreeGrafter"/>
</dbReference>
<gene>
    <name evidence="11" type="ORF">PBIL07802_LOCUS11090</name>
</gene>
<accession>A0A7S3D7T5</accession>
<dbReference type="SMART" id="SM00320">
    <property type="entry name" value="WD40"/>
    <property type="match status" value="5"/>
</dbReference>
<evidence type="ECO:0000256" key="10">
    <source>
        <dbReference type="SAM" id="MobiDB-lite"/>
    </source>
</evidence>
<dbReference type="FunFam" id="2.130.10.10:FF:000121">
    <property type="entry name" value="U3 small nucleolar RNA-associated protein 18 homolog"/>
    <property type="match status" value="1"/>
</dbReference>
<comment type="similarity">
    <text evidence="7">Belongs to the WD repeat UTP18 family.</text>
</comment>
<evidence type="ECO:0000313" key="11">
    <source>
        <dbReference type="EMBL" id="CAE0248892.1"/>
    </source>
</evidence>
<feature type="compositionally biased region" description="Acidic residues" evidence="10">
    <location>
        <begin position="142"/>
        <end position="154"/>
    </location>
</feature>
<dbReference type="Gene3D" id="2.130.10.10">
    <property type="entry name" value="YVTN repeat-like/Quinoprotein amine dehydrogenase"/>
    <property type="match status" value="1"/>
</dbReference>
<dbReference type="GO" id="GO:0032040">
    <property type="term" value="C:small-subunit processome"/>
    <property type="evidence" value="ECO:0007669"/>
    <property type="project" value="TreeGrafter"/>
</dbReference>
<evidence type="ECO:0000256" key="3">
    <source>
        <dbReference type="ARBA" id="ARBA00022553"/>
    </source>
</evidence>
<dbReference type="GO" id="GO:0006364">
    <property type="term" value="P:rRNA processing"/>
    <property type="evidence" value="ECO:0007669"/>
    <property type="project" value="UniProtKB-KW"/>
</dbReference>
<dbReference type="EMBL" id="HBIB01017149">
    <property type="protein sequence ID" value="CAE0248892.1"/>
    <property type="molecule type" value="Transcribed_RNA"/>
</dbReference>
<dbReference type="Pfam" id="PF00400">
    <property type="entry name" value="WD40"/>
    <property type="match status" value="3"/>
</dbReference>
<dbReference type="PANTHER" id="PTHR18359">
    <property type="entry name" value="WD-REPEAT PROTEIN-RELATED"/>
    <property type="match status" value="1"/>
</dbReference>